<proteinExistence type="predicted"/>
<gene>
    <name evidence="2" type="ORF">PG991_006151</name>
</gene>
<reference evidence="2 3" key="1">
    <citation type="submission" date="2023-01" db="EMBL/GenBank/DDBJ databases">
        <title>Analysis of 21 Apiospora genomes using comparative genomics revels a genus with tremendous synthesis potential of carbohydrate active enzymes and secondary metabolites.</title>
        <authorList>
            <person name="Sorensen T."/>
        </authorList>
    </citation>
    <scope>NUCLEOTIDE SEQUENCE [LARGE SCALE GENOMIC DNA]</scope>
    <source>
        <strain evidence="2 3">CBS 20057</strain>
    </source>
</reference>
<evidence type="ECO:0000256" key="1">
    <source>
        <dbReference type="SAM" id="Phobius"/>
    </source>
</evidence>
<feature type="transmembrane region" description="Helical" evidence="1">
    <location>
        <begin position="6"/>
        <end position="26"/>
    </location>
</feature>
<keyword evidence="1" id="KW-0472">Membrane</keyword>
<keyword evidence="1" id="KW-1133">Transmembrane helix</keyword>
<feature type="transmembrane region" description="Helical" evidence="1">
    <location>
        <begin position="68"/>
        <end position="87"/>
    </location>
</feature>
<dbReference type="Proteomes" id="UP001396898">
    <property type="component" value="Unassembled WGS sequence"/>
</dbReference>
<protein>
    <submittedName>
        <fullName evidence="2">Uncharacterized protein</fullName>
    </submittedName>
</protein>
<evidence type="ECO:0000313" key="2">
    <source>
        <dbReference type="EMBL" id="KAK8029095.1"/>
    </source>
</evidence>
<accession>A0ABR1SBB6</accession>
<evidence type="ECO:0000313" key="3">
    <source>
        <dbReference type="Proteomes" id="UP001396898"/>
    </source>
</evidence>
<feature type="transmembrane region" description="Helical" evidence="1">
    <location>
        <begin position="33"/>
        <end position="56"/>
    </location>
</feature>
<organism evidence="2 3">
    <name type="scientific">Apiospora marii</name>
    <dbReference type="NCBI Taxonomy" id="335849"/>
    <lineage>
        <taxon>Eukaryota</taxon>
        <taxon>Fungi</taxon>
        <taxon>Dikarya</taxon>
        <taxon>Ascomycota</taxon>
        <taxon>Pezizomycotina</taxon>
        <taxon>Sordariomycetes</taxon>
        <taxon>Xylariomycetidae</taxon>
        <taxon>Amphisphaeriales</taxon>
        <taxon>Apiosporaceae</taxon>
        <taxon>Apiospora</taxon>
    </lineage>
</organism>
<keyword evidence="3" id="KW-1185">Reference proteome</keyword>
<comment type="caution">
    <text evidence="2">The sequence shown here is derived from an EMBL/GenBank/DDBJ whole genome shotgun (WGS) entry which is preliminary data.</text>
</comment>
<feature type="transmembrane region" description="Helical" evidence="1">
    <location>
        <begin position="224"/>
        <end position="244"/>
    </location>
</feature>
<feature type="transmembrane region" description="Helical" evidence="1">
    <location>
        <begin position="190"/>
        <end position="209"/>
    </location>
</feature>
<name>A0ABR1SBB6_9PEZI</name>
<sequence>MSDQHLVTGTAMLITSYAIAAGAGGLDKERTVYSLRVATSLATCAAIVHIATLSVLRFRFHHRTVDSALRHFAIVVFVGLTFGARIASSFTSFEEDGQCVFKSRVSRGFAGMTETDRIRVTATAMEMVGLWVCLYRSLKSCLHIGGLRSVVRFCLRKIRGDWQMSLSRRQSSSPLLTMVVEFSESSLIDMLWLSLFFCYSLAEIGRIYAGRVKFGTAVVVEPSFGQLMPMLVLTGSLLGVLTTWKGM</sequence>
<keyword evidence="1" id="KW-0812">Transmembrane</keyword>
<dbReference type="EMBL" id="JAQQWI010000007">
    <property type="protein sequence ID" value="KAK8029095.1"/>
    <property type="molecule type" value="Genomic_DNA"/>
</dbReference>